<dbReference type="GO" id="GO:0015074">
    <property type="term" value="P:DNA integration"/>
    <property type="evidence" value="ECO:0007669"/>
    <property type="project" value="InterPro"/>
</dbReference>
<evidence type="ECO:0000256" key="1">
    <source>
        <dbReference type="ARBA" id="ARBA00023172"/>
    </source>
</evidence>
<evidence type="ECO:0000313" key="2">
    <source>
        <dbReference type="EMBL" id="KZS44491.1"/>
    </source>
</evidence>
<dbReference type="InterPro" id="IPR011010">
    <property type="entry name" value="DNA_brk_join_enz"/>
</dbReference>
<protein>
    <recommendedName>
        <fullName evidence="4">Tyr recombinase domain-containing protein</fullName>
    </recommendedName>
</protein>
<evidence type="ECO:0008006" key="4">
    <source>
        <dbReference type="Google" id="ProtNLM"/>
    </source>
</evidence>
<dbReference type="GO" id="GO:0006310">
    <property type="term" value="P:DNA recombination"/>
    <property type="evidence" value="ECO:0007669"/>
    <property type="project" value="UniProtKB-KW"/>
</dbReference>
<dbReference type="OrthoDB" id="9803188at2"/>
<dbReference type="GO" id="GO:0003677">
    <property type="term" value="F:DNA binding"/>
    <property type="evidence" value="ECO:0007669"/>
    <property type="project" value="InterPro"/>
</dbReference>
<dbReference type="AlphaFoldDB" id="A0A163FNK8"/>
<dbReference type="SUPFAM" id="SSF56349">
    <property type="entry name" value="DNA breaking-rejoining enzymes"/>
    <property type="match status" value="1"/>
</dbReference>
<keyword evidence="1" id="KW-0233">DNA recombination</keyword>
<keyword evidence="3" id="KW-1185">Reference proteome</keyword>
<organism evidence="2 3">
    <name type="scientific">Paenibacillus glucanolyticus</name>
    <dbReference type="NCBI Taxonomy" id="59843"/>
    <lineage>
        <taxon>Bacteria</taxon>
        <taxon>Bacillati</taxon>
        <taxon>Bacillota</taxon>
        <taxon>Bacilli</taxon>
        <taxon>Bacillales</taxon>
        <taxon>Paenibacillaceae</taxon>
        <taxon>Paenibacillus</taxon>
    </lineage>
</organism>
<comment type="caution">
    <text evidence="2">The sequence shown here is derived from an EMBL/GenBank/DDBJ whole genome shotgun (WGS) entry which is preliminary data.</text>
</comment>
<proteinExistence type="predicted"/>
<dbReference type="Gene3D" id="1.10.443.10">
    <property type="entry name" value="Intergrase catalytic core"/>
    <property type="match status" value="1"/>
</dbReference>
<evidence type="ECO:0000313" key="3">
    <source>
        <dbReference type="Proteomes" id="UP000076796"/>
    </source>
</evidence>
<reference evidence="2" key="1">
    <citation type="journal article" date="2016" name="Genome Announc.">
        <title>Draft genomes of two strains of Paenibacillus glucanolyticus with capability to degrade lignocellulose.</title>
        <authorList>
            <person name="Mathews S.L."/>
            <person name="Pawlak J."/>
            <person name="Grunden A.M."/>
        </authorList>
    </citation>
    <scope>NUCLEOTIDE SEQUENCE [LARGE SCALE GENOMIC DNA]</scope>
    <source>
        <strain evidence="2">SLM1</strain>
    </source>
</reference>
<dbReference type="RefSeq" id="WP_063480433.1">
    <property type="nucleotide sequence ID" value="NZ_JARLKM010000011.1"/>
</dbReference>
<name>A0A163FNK8_9BACL</name>
<dbReference type="InterPro" id="IPR013762">
    <property type="entry name" value="Integrase-like_cat_sf"/>
</dbReference>
<dbReference type="Proteomes" id="UP000076796">
    <property type="component" value="Unassembled WGS sequence"/>
</dbReference>
<gene>
    <name evidence="2" type="ORF">AWU65_31030</name>
</gene>
<sequence length="76" mass="9075">MDRETNRWTKKEIRSRVTSRRCCCECGMDLKTIQERLQHTKMDTRANIYIHRSEAINRSAADQLEELNPKWIKLAP</sequence>
<accession>A0A163FNK8</accession>
<dbReference type="EMBL" id="LWMH01000002">
    <property type="protein sequence ID" value="KZS44491.1"/>
    <property type="molecule type" value="Genomic_DNA"/>
</dbReference>